<gene>
    <name evidence="6" type="ORF">OXH18_15910</name>
</gene>
<dbReference type="SUPFAM" id="SSF52418">
    <property type="entry name" value="Nucleoside phosphorylase/phosphoribosyltransferase catalytic domain"/>
    <property type="match status" value="1"/>
</dbReference>
<evidence type="ECO:0000256" key="3">
    <source>
        <dbReference type="ARBA" id="ARBA00023141"/>
    </source>
</evidence>
<evidence type="ECO:0000313" key="6">
    <source>
        <dbReference type="EMBL" id="WAL58659.1"/>
    </source>
</evidence>
<dbReference type="InterPro" id="IPR017459">
    <property type="entry name" value="Glycosyl_Trfase_fam3_N_dom"/>
</dbReference>
<dbReference type="RefSeq" id="WP_268608085.1">
    <property type="nucleotide sequence ID" value="NZ_CP113797.1"/>
</dbReference>
<keyword evidence="3" id="KW-0028">Amino-acid biosynthesis</keyword>
<keyword evidence="2" id="KW-0808">Transferase</keyword>
<feature type="domain" description="Glycosyl transferase family 3" evidence="4">
    <location>
        <begin position="97"/>
        <end position="338"/>
    </location>
</feature>
<dbReference type="Proteomes" id="UP001163152">
    <property type="component" value="Chromosome"/>
</dbReference>
<keyword evidence="7" id="KW-1185">Reference proteome</keyword>
<dbReference type="SUPFAM" id="SSF47648">
    <property type="entry name" value="Nucleoside phosphorylase/phosphoribosyltransferase N-terminal domain"/>
    <property type="match status" value="1"/>
</dbReference>
<keyword evidence="1 6" id="KW-0328">Glycosyltransferase</keyword>
<dbReference type="InterPro" id="IPR035902">
    <property type="entry name" value="Nuc_phospho_transferase"/>
</dbReference>
<dbReference type="AlphaFoldDB" id="A0A9E8Z8W5"/>
<dbReference type="PANTHER" id="PTHR43285">
    <property type="entry name" value="ANTHRANILATE PHOSPHORIBOSYLTRANSFERASE"/>
    <property type="match status" value="1"/>
</dbReference>
<feature type="domain" description="Glycosyl transferase family 3 N-terminal" evidence="5">
    <location>
        <begin position="6"/>
        <end position="69"/>
    </location>
</feature>
<evidence type="ECO:0000259" key="5">
    <source>
        <dbReference type="Pfam" id="PF02885"/>
    </source>
</evidence>
<organism evidence="6 7">
    <name type="scientific">Thermocoleostomius sinensis A174</name>
    <dbReference type="NCBI Taxonomy" id="2016057"/>
    <lineage>
        <taxon>Bacteria</taxon>
        <taxon>Bacillati</taxon>
        <taxon>Cyanobacteriota</taxon>
        <taxon>Cyanophyceae</taxon>
        <taxon>Oculatellales</taxon>
        <taxon>Oculatellaceae</taxon>
        <taxon>Thermocoleostomius</taxon>
    </lineage>
</organism>
<name>A0A9E8Z8W5_9CYAN</name>
<dbReference type="Gene3D" id="3.40.1030.10">
    <property type="entry name" value="Nucleoside phosphorylase/phosphoribosyltransferase catalytic domain"/>
    <property type="match status" value="1"/>
</dbReference>
<protein>
    <submittedName>
        <fullName evidence="6">Anthranilate phosphoribosyltransferase family protein</fullName>
    </submittedName>
</protein>
<dbReference type="Pfam" id="PF00591">
    <property type="entry name" value="Glycos_transf_3"/>
    <property type="match status" value="1"/>
</dbReference>
<dbReference type="GO" id="GO:0005829">
    <property type="term" value="C:cytosol"/>
    <property type="evidence" value="ECO:0007669"/>
    <property type="project" value="TreeGrafter"/>
</dbReference>
<dbReference type="EMBL" id="CP113797">
    <property type="protein sequence ID" value="WAL58659.1"/>
    <property type="molecule type" value="Genomic_DNA"/>
</dbReference>
<evidence type="ECO:0000256" key="2">
    <source>
        <dbReference type="ARBA" id="ARBA00022679"/>
    </source>
</evidence>
<dbReference type="PANTHER" id="PTHR43285:SF3">
    <property type="entry name" value="SLL1634 PROTEIN"/>
    <property type="match status" value="1"/>
</dbReference>
<dbReference type="Gene3D" id="1.20.970.10">
    <property type="entry name" value="Transferase, Pyrimidine Nucleoside Phosphorylase, Chain C"/>
    <property type="match status" value="1"/>
</dbReference>
<dbReference type="NCBIfam" id="NF005635">
    <property type="entry name" value="PRK07394.1"/>
    <property type="match status" value="1"/>
</dbReference>
<accession>A0A9E8Z8W5</accession>
<sequence length="365" mass="39812">MSDAFRDLLRKVGSGSHTSEHLTREEAASATRLMLQQEATPAQIGAFMIAHRIKRPTGEELAGMLDAYDQLGPKLNTISSMTLPIVMGIPYDGRSRTTPVSPLVTLILAAAGCPVVLHGGRRMPTKEGIPLVEVWQALGVDWTTLSLEQTQAVFAETSVGFVYLPTHFPLSDNLVPYREQIGKRPPFATVELFWCPYAGEALLISGFVHPPTEEMARSAFALRGTRQFITVKGLEGSCDLPRDRTCIVGINQMVNGESTFERLLLHPRDYGFAAEEVPLLPTPKLLAEMQAVLQGGQTELSKAAIWNSGFYLWRSGLCPDLEAGFTVAEELLTTGKAAQKLAELTQAVQVIDGTTGKNLLKTSLY</sequence>
<evidence type="ECO:0000256" key="1">
    <source>
        <dbReference type="ARBA" id="ARBA00022676"/>
    </source>
</evidence>
<dbReference type="InterPro" id="IPR036320">
    <property type="entry name" value="Glycosyl_Trfase_fam3_N_dom_sf"/>
</dbReference>
<proteinExistence type="predicted"/>
<dbReference type="InterPro" id="IPR005940">
    <property type="entry name" value="Anthranilate_Pribosyl_Tfrase"/>
</dbReference>
<dbReference type="GO" id="GO:0000162">
    <property type="term" value="P:L-tryptophan biosynthetic process"/>
    <property type="evidence" value="ECO:0007669"/>
    <property type="project" value="InterPro"/>
</dbReference>
<evidence type="ECO:0000259" key="4">
    <source>
        <dbReference type="Pfam" id="PF00591"/>
    </source>
</evidence>
<dbReference type="GO" id="GO:0004048">
    <property type="term" value="F:anthranilate phosphoribosyltransferase activity"/>
    <property type="evidence" value="ECO:0007669"/>
    <property type="project" value="InterPro"/>
</dbReference>
<reference evidence="6" key="1">
    <citation type="submission" date="2022-12" db="EMBL/GenBank/DDBJ databases">
        <title>Polyphasic identification of a Novel Hot-Spring Cyanobacterium Ocullathermofonsia sinensis gen nov. sp. nov. and Genomic Insights on its Adaptations to the Thermal Habitat.</title>
        <authorList>
            <person name="Daroch M."/>
            <person name="Tang J."/>
            <person name="Jiang Y."/>
        </authorList>
    </citation>
    <scope>NUCLEOTIDE SEQUENCE</scope>
    <source>
        <strain evidence="6">PKUAC-SCTA174</strain>
    </source>
</reference>
<dbReference type="Pfam" id="PF02885">
    <property type="entry name" value="Glycos_trans_3N"/>
    <property type="match status" value="1"/>
</dbReference>
<keyword evidence="3" id="KW-0057">Aromatic amino acid biosynthesis</keyword>
<dbReference type="FunFam" id="3.40.1030.10:FF:000010">
    <property type="entry name" value="Anthranilate phosphoribosyltransferase"/>
    <property type="match status" value="1"/>
</dbReference>
<dbReference type="KEGG" id="tsin:OXH18_15910"/>
<evidence type="ECO:0000313" key="7">
    <source>
        <dbReference type="Proteomes" id="UP001163152"/>
    </source>
</evidence>
<dbReference type="InterPro" id="IPR000312">
    <property type="entry name" value="Glycosyl_Trfase_fam3"/>
</dbReference>